<proteinExistence type="predicted"/>
<dbReference type="SUPFAM" id="SSF46785">
    <property type="entry name" value="Winged helix' DNA-binding domain"/>
    <property type="match status" value="1"/>
</dbReference>
<dbReference type="OrthoDB" id="3186544at2"/>
<dbReference type="InterPro" id="IPR036390">
    <property type="entry name" value="WH_DNA-bd_sf"/>
</dbReference>
<dbReference type="Proteomes" id="UP000204221">
    <property type="component" value="Chromosome"/>
</dbReference>
<dbReference type="EMBL" id="CP022521">
    <property type="protein sequence ID" value="ASO22060.1"/>
    <property type="molecule type" value="Genomic_DNA"/>
</dbReference>
<evidence type="ECO:0000313" key="1">
    <source>
        <dbReference type="EMBL" id="ASO22060.1"/>
    </source>
</evidence>
<keyword evidence="2" id="KW-1185">Reference proteome</keyword>
<evidence type="ECO:0000313" key="2">
    <source>
        <dbReference type="Proteomes" id="UP000204221"/>
    </source>
</evidence>
<accession>A0A221W7T8</accession>
<dbReference type="Pfam" id="PF03551">
    <property type="entry name" value="PadR"/>
    <property type="match status" value="1"/>
</dbReference>
<dbReference type="KEGG" id="ahg:AHOG_22230"/>
<organism evidence="1 2">
    <name type="scientific">Actinoalloteichus hoggarensis</name>
    <dbReference type="NCBI Taxonomy" id="1470176"/>
    <lineage>
        <taxon>Bacteria</taxon>
        <taxon>Bacillati</taxon>
        <taxon>Actinomycetota</taxon>
        <taxon>Actinomycetes</taxon>
        <taxon>Pseudonocardiales</taxon>
        <taxon>Pseudonocardiaceae</taxon>
        <taxon>Actinoalloteichus</taxon>
    </lineage>
</organism>
<dbReference type="InterPro" id="IPR005149">
    <property type="entry name" value="Tscrpt_reg_PadR_N"/>
</dbReference>
<dbReference type="InterPro" id="IPR036388">
    <property type="entry name" value="WH-like_DNA-bd_sf"/>
</dbReference>
<dbReference type="Gene3D" id="1.10.10.10">
    <property type="entry name" value="Winged helix-like DNA-binding domain superfamily/Winged helix DNA-binding domain"/>
    <property type="match status" value="1"/>
</dbReference>
<dbReference type="PANTHER" id="PTHR43252:SF2">
    <property type="entry name" value="TRANSCRIPTION REGULATOR, PADR-LIKE FAMILY"/>
    <property type="match status" value="1"/>
</dbReference>
<sequence>MAHVILGLLLIRSQSLYDLIKAFEAGVGLLYSASSGSIKRALDQLRERGLIAVAGAEPTGRGRKAYHVTDAGRREFHTWMTSEPTGSDLEGAALNRLYFLGLVDPAERRAILRRIEARISEERARFTDLGDRIAAAAVPEDLREIAVYQRATLDYGLASLGFLAEWFRERAEREDQRPAADGGRAAFHGRGPASSRP</sequence>
<name>A0A221W7T8_9PSEU</name>
<dbReference type="Pfam" id="PF10400">
    <property type="entry name" value="Vir_act_alpha_C"/>
    <property type="match status" value="1"/>
</dbReference>
<protein>
    <submittedName>
        <fullName evidence="1">Transcriptional regulator PadR-like family protein</fullName>
    </submittedName>
</protein>
<reference evidence="1 2" key="1">
    <citation type="submission" date="2017-07" db="EMBL/GenBank/DDBJ databases">
        <title>Complete genome sequence of Actinoalloteichus hoggarensis DSM 45943, type strain of Actinoalloteichus hoggarensis.</title>
        <authorList>
            <person name="Ruckert C."/>
            <person name="Nouioui I."/>
            <person name="Willmese J."/>
            <person name="van Wezel G."/>
            <person name="Klenk H.-P."/>
            <person name="Kalinowski J."/>
            <person name="Zotchev S.B."/>
        </authorList>
    </citation>
    <scope>NUCLEOTIDE SEQUENCE [LARGE SCALE GENOMIC DNA]</scope>
    <source>
        <strain evidence="1 2">DSM 45943</strain>
    </source>
</reference>
<dbReference type="PANTHER" id="PTHR43252">
    <property type="entry name" value="TRANSCRIPTIONAL REGULATOR YQJI"/>
    <property type="match status" value="1"/>
</dbReference>
<dbReference type="AlphaFoldDB" id="A0A221W7T8"/>
<dbReference type="RefSeq" id="WP_093943098.1">
    <property type="nucleotide sequence ID" value="NZ_CP022521.1"/>
</dbReference>
<dbReference type="InterPro" id="IPR018309">
    <property type="entry name" value="Tscrpt_reg_PadR_C"/>
</dbReference>
<gene>
    <name evidence="1" type="ORF">AHOG_22230</name>
</gene>